<proteinExistence type="predicted"/>
<protein>
    <submittedName>
        <fullName evidence="2">Uncharacterized protein</fullName>
    </submittedName>
</protein>
<evidence type="ECO:0000256" key="1">
    <source>
        <dbReference type="SAM" id="MobiDB-lite"/>
    </source>
</evidence>
<sequence>MRWGRRRTAARPADAGRTPQEESAGPGFLVEEYDRLVLLRHSSDELLGPAEIADLTRSLEADGDDTVTVVTGADETSTAALWPRLGALLDTLSGDGVGTVRLAMSGAGDDRPGRPSVAQRISDAWDIEVIAPSGTVLGVPGGGLFVRDQEPDGEAAGRTRGWWRFAPGAPPVPLGPRQPAPGWQPAPGSLPAATRSGCVVEQIPAGVLIRPAEARAPRPGDLCYAVPVDRHGLLVVLGVPDGEDVGADDVTEVVTALPGSARSALRFAPGGRRDVLRIARETAELVDAEVLVYSGLPLLAESGDRRLNAVRPMTVGVDGAPSWQPFVDSVICAPGAPSPRLGRWSPPLPGPGQALRGVVRLSDRWQVTATRAGLWISGTGGEPPALAARPVDARGPEIEVGRPGEVLDRSLWPALEKLLDALPVHVRARARMHVHGTAVDGGLELRRLAARHRVRSVRFASFGRTAPAAPRPTPAMEGPRPTPAVDGPRPTPAVDGPRPTPAMDGPRPTPAAEGRGAHPAPGQGEPPRTALDAGSGTATKTTSSTTGLPAGPAVLVGPVSAAGAPTSGSEPRPSAWSSGAASPDAAPLAAGPHMPSGARALRGAVSPEPSAEPRTGPNRDRGGVAGSDAPPSAPRRQPAATAMSQADGGAAVDSPRPTADSPRPTGDQATPAGPNGPGRDRPSGAADGAAAVDSRRGEPSTESGAAAAEARTAPSAGSGATAAAEPLRRPADPDLPPGPADPAHGRQPQQEQEREPERERGPRPAGPPETASAPPSPGRAPTVHGDADGVGTGETPAVTDAPETPTAPTAGTTRPSGDAEATTDPSGNGDGRGAGHHAPPLPGPANRPVLTSSVPGTAAQSPRTDEPQASPASPAAAPTTQPGGRAAEPSVPEAAAPRKPRISSRPLSPVPFLPGHRSTQAERAAFRTLADSVWDRQAAAVARTLTRMPALRGPEQDAARADLIALLLYLRASDGPFGHRELEQCLRAGDRRLLPYAACVASALRRMPSFRGPALRGAGPSVTAESPTPDPGTVLRDPAPLSALPADGRGPSPAAARYAVWSVTGRRVRQLSDSTGPGVGHDEVVFPPGTAFRVLGVRTSGPAPLLLLRELPTGPVGEPPVHAQLDEQDHAVLARLDEALTRCPPGAAAFDWPARCAGPVGGPPQQDD</sequence>
<feature type="compositionally biased region" description="Low complexity" evidence="1">
    <location>
        <begin position="741"/>
        <end position="750"/>
    </location>
</feature>
<reference evidence="2 3" key="1">
    <citation type="submission" date="2023-04" db="EMBL/GenBank/DDBJ databases">
        <title>Streptomyces chengmaiensis sp. nov. isolated from the stem of mangrove plant in Hainan.</title>
        <authorList>
            <person name="Huang X."/>
            <person name="Zhou S."/>
            <person name="Chu X."/>
            <person name="Xie Y."/>
            <person name="Lin Y."/>
        </authorList>
    </citation>
    <scope>NUCLEOTIDE SEQUENCE [LARGE SCALE GENOMIC DNA]</scope>
    <source>
        <strain evidence="2 3">HNM0663</strain>
    </source>
</reference>
<feature type="compositionally biased region" description="Low complexity" evidence="1">
    <location>
        <begin position="795"/>
        <end position="813"/>
    </location>
</feature>
<organism evidence="2 3">
    <name type="scientific">Streptomyces chengmaiensis</name>
    <dbReference type="NCBI Taxonomy" id="3040919"/>
    <lineage>
        <taxon>Bacteria</taxon>
        <taxon>Bacillati</taxon>
        <taxon>Actinomycetota</taxon>
        <taxon>Actinomycetes</taxon>
        <taxon>Kitasatosporales</taxon>
        <taxon>Streptomycetaceae</taxon>
        <taxon>Streptomyces</taxon>
    </lineage>
</organism>
<feature type="compositionally biased region" description="Low complexity" evidence="1">
    <location>
        <begin position="683"/>
        <end position="692"/>
    </location>
</feature>
<comment type="caution">
    <text evidence="2">The sequence shown here is derived from an EMBL/GenBank/DDBJ whole genome shotgun (WGS) entry which is preliminary data.</text>
</comment>
<evidence type="ECO:0000313" key="2">
    <source>
        <dbReference type="EMBL" id="MDH2393682.1"/>
    </source>
</evidence>
<feature type="compositionally biased region" description="Low complexity" evidence="1">
    <location>
        <begin position="573"/>
        <end position="592"/>
    </location>
</feature>
<feature type="compositionally biased region" description="Basic and acidic residues" evidence="1">
    <location>
        <begin position="751"/>
        <end position="762"/>
    </location>
</feature>
<evidence type="ECO:0000313" key="3">
    <source>
        <dbReference type="Proteomes" id="UP001223144"/>
    </source>
</evidence>
<feature type="compositionally biased region" description="Low complexity" evidence="1">
    <location>
        <begin position="533"/>
        <end position="547"/>
    </location>
</feature>
<name>A0ABT6HY85_9ACTN</name>
<keyword evidence="3" id="KW-1185">Reference proteome</keyword>
<feature type="region of interest" description="Disordered" evidence="1">
    <location>
        <begin position="461"/>
        <end position="919"/>
    </location>
</feature>
<accession>A0ABT6HY85</accession>
<dbReference type="Proteomes" id="UP001223144">
    <property type="component" value="Unassembled WGS sequence"/>
</dbReference>
<dbReference type="EMBL" id="JARWBG010000078">
    <property type="protein sequence ID" value="MDH2393682.1"/>
    <property type="molecule type" value="Genomic_DNA"/>
</dbReference>
<dbReference type="RefSeq" id="WP_279932998.1">
    <property type="nucleotide sequence ID" value="NZ_JARWBG010000078.1"/>
</dbReference>
<feature type="region of interest" description="Disordered" evidence="1">
    <location>
        <begin position="1"/>
        <end position="27"/>
    </location>
</feature>
<feature type="compositionally biased region" description="Polar residues" evidence="1">
    <location>
        <begin position="849"/>
        <end position="862"/>
    </location>
</feature>
<gene>
    <name evidence="2" type="ORF">QCN29_33965</name>
</gene>
<feature type="compositionally biased region" description="Low complexity" evidence="1">
    <location>
        <begin position="867"/>
        <end position="897"/>
    </location>
</feature>
<feature type="compositionally biased region" description="Low complexity" evidence="1">
    <location>
        <begin position="700"/>
        <end position="724"/>
    </location>
</feature>
<dbReference type="Gene3D" id="3.90.176.10">
    <property type="entry name" value="Toxin ADP-ribosyltransferase, Chain A, domain 1"/>
    <property type="match status" value="1"/>
</dbReference>
<feature type="region of interest" description="Disordered" evidence="1">
    <location>
        <begin position="1012"/>
        <end position="1053"/>
    </location>
</feature>